<evidence type="ECO:0000313" key="6">
    <source>
        <dbReference type="EMBL" id="BAH93008.1"/>
    </source>
</evidence>
<gene>
    <name evidence="6" type="ordered locus">Os05g0219800</name>
</gene>
<feature type="region of interest" description="Disordered" evidence="4">
    <location>
        <begin position="96"/>
        <end position="181"/>
    </location>
</feature>
<reference evidence="6 7" key="1">
    <citation type="journal article" date="2005" name="Nature">
        <title>The map-based sequence of the rice genome.</title>
        <authorList>
            <consortium name="International rice genome sequencing project (IRGSP)"/>
            <person name="Matsumoto T."/>
            <person name="Wu J."/>
            <person name="Kanamori H."/>
            <person name="Katayose Y."/>
            <person name="Fujisawa M."/>
            <person name="Namiki N."/>
            <person name="Mizuno H."/>
            <person name="Yamamoto K."/>
            <person name="Antonio B.A."/>
            <person name="Baba T."/>
            <person name="Sakata K."/>
            <person name="Nagamura Y."/>
            <person name="Aoki H."/>
            <person name="Arikawa K."/>
            <person name="Arita K."/>
            <person name="Bito T."/>
            <person name="Chiden Y."/>
            <person name="Fujitsuka N."/>
            <person name="Fukunaka R."/>
            <person name="Hamada M."/>
            <person name="Harada C."/>
            <person name="Hayashi A."/>
            <person name="Hijishita S."/>
            <person name="Honda M."/>
            <person name="Hosokawa S."/>
            <person name="Ichikawa Y."/>
            <person name="Idonuma A."/>
            <person name="Iijima M."/>
            <person name="Ikeda M."/>
            <person name="Ikeno M."/>
            <person name="Ito K."/>
            <person name="Ito S."/>
            <person name="Ito T."/>
            <person name="Ito Y."/>
            <person name="Ito Y."/>
            <person name="Iwabuchi A."/>
            <person name="Kamiya K."/>
            <person name="Karasawa W."/>
            <person name="Kurita K."/>
            <person name="Katagiri S."/>
            <person name="Kikuta A."/>
            <person name="Kobayashi H."/>
            <person name="Kobayashi N."/>
            <person name="Machita K."/>
            <person name="Maehara T."/>
            <person name="Masukawa M."/>
            <person name="Mizubayashi T."/>
            <person name="Mukai Y."/>
            <person name="Nagasaki H."/>
            <person name="Nagata Y."/>
            <person name="Naito S."/>
            <person name="Nakashima M."/>
            <person name="Nakama Y."/>
            <person name="Nakamichi Y."/>
            <person name="Nakamura M."/>
            <person name="Meguro A."/>
            <person name="Negishi M."/>
            <person name="Ohta I."/>
            <person name="Ohta T."/>
            <person name="Okamoto M."/>
            <person name="Ono N."/>
            <person name="Saji S."/>
            <person name="Sakaguchi M."/>
            <person name="Sakai K."/>
            <person name="Shibata M."/>
            <person name="Shimokawa T."/>
            <person name="Song J."/>
            <person name="Takazaki Y."/>
            <person name="Terasawa K."/>
            <person name="Tsugane M."/>
            <person name="Tsuji K."/>
            <person name="Ueda S."/>
            <person name="Waki K."/>
            <person name="Yamagata H."/>
            <person name="Yamamoto M."/>
            <person name="Yamamoto S."/>
            <person name="Yamane H."/>
            <person name="Yoshiki S."/>
            <person name="Yoshihara R."/>
            <person name="Yukawa K."/>
            <person name="Zhong H."/>
            <person name="Yano M."/>
            <person name="Yuan Q."/>
            <person name="Ouyang S."/>
            <person name="Liu J."/>
            <person name="Jones K.M."/>
            <person name="Gansberger K."/>
            <person name="Moffat K."/>
            <person name="Hill J."/>
            <person name="Bera J."/>
            <person name="Fadrosh D."/>
            <person name="Jin S."/>
            <person name="Johri S."/>
            <person name="Kim M."/>
            <person name="Overton L."/>
            <person name="Reardon M."/>
            <person name="Tsitrin T."/>
            <person name="Vuong H."/>
            <person name="Weaver B."/>
            <person name="Ciecko A."/>
            <person name="Tallon L."/>
            <person name="Jackson J."/>
            <person name="Pai G."/>
            <person name="Aken S.V."/>
            <person name="Utterback T."/>
            <person name="Reidmuller S."/>
            <person name="Feldblyum T."/>
            <person name="Hsiao J."/>
            <person name="Zismann V."/>
            <person name="Iobst S."/>
            <person name="de Vazeille A.R."/>
            <person name="Buell C.R."/>
            <person name="Ying K."/>
            <person name="Li Y."/>
            <person name="Lu T."/>
            <person name="Huang Y."/>
            <person name="Zhao Q."/>
            <person name="Feng Q."/>
            <person name="Zhang L."/>
            <person name="Zhu J."/>
            <person name="Weng Q."/>
            <person name="Mu J."/>
            <person name="Lu Y."/>
            <person name="Fan D."/>
            <person name="Liu Y."/>
            <person name="Guan J."/>
            <person name="Zhang Y."/>
            <person name="Yu S."/>
            <person name="Liu X."/>
            <person name="Zhang Y."/>
            <person name="Hong G."/>
            <person name="Han B."/>
            <person name="Choisne N."/>
            <person name="Demange N."/>
            <person name="Orjeda G."/>
            <person name="Samain S."/>
            <person name="Cattolico L."/>
            <person name="Pelletier E."/>
            <person name="Couloux A."/>
            <person name="Segurens B."/>
            <person name="Wincker P."/>
            <person name="D'Hont A."/>
            <person name="Scarpelli C."/>
            <person name="Weissenbach J."/>
            <person name="Salanoubat M."/>
            <person name="Quetier F."/>
            <person name="Yu Y."/>
            <person name="Kim H.R."/>
            <person name="Rambo T."/>
            <person name="Currie J."/>
            <person name="Collura K."/>
            <person name="Luo M."/>
            <person name="Yang T."/>
            <person name="Ammiraju J.S.S."/>
            <person name="Engler F."/>
            <person name="Soderlund C."/>
            <person name="Wing R.A."/>
            <person name="Palmer L.E."/>
            <person name="de la Bastide M."/>
            <person name="Spiegel L."/>
            <person name="Nascimento L."/>
            <person name="Zutavern T."/>
            <person name="O'Shaughnessy A."/>
            <person name="Dike S."/>
            <person name="Dedhia N."/>
            <person name="Preston R."/>
            <person name="Balija V."/>
            <person name="McCombie W.R."/>
            <person name="Chow T."/>
            <person name="Chen H."/>
            <person name="Chung M."/>
            <person name="Chen C."/>
            <person name="Shaw J."/>
            <person name="Wu H."/>
            <person name="Hsiao K."/>
            <person name="Chao Y."/>
            <person name="Chu M."/>
            <person name="Cheng C."/>
            <person name="Hour A."/>
            <person name="Lee P."/>
            <person name="Lin S."/>
            <person name="Lin Y."/>
            <person name="Liou J."/>
            <person name="Liu S."/>
            <person name="Hsing Y."/>
            <person name="Raghuvanshi S."/>
            <person name="Mohanty A."/>
            <person name="Bharti A.K."/>
            <person name="Gaur A."/>
            <person name="Gupta V."/>
            <person name="Kumar D."/>
            <person name="Ravi V."/>
            <person name="Vij S."/>
            <person name="Kapur A."/>
            <person name="Khurana P."/>
            <person name="Khurana P."/>
            <person name="Khurana J.P."/>
            <person name="Tyagi A.K."/>
            <person name="Gaikwad K."/>
            <person name="Singh A."/>
            <person name="Dalal V."/>
            <person name="Srivastava S."/>
            <person name="Dixit A."/>
            <person name="Pal A.K."/>
            <person name="Ghazi I.A."/>
            <person name="Yadav M."/>
            <person name="Pandit A."/>
            <person name="Bhargava A."/>
            <person name="Sureshbabu K."/>
            <person name="Batra K."/>
            <person name="Sharma T.R."/>
            <person name="Mohapatra T."/>
            <person name="Singh N.K."/>
            <person name="Messing J."/>
            <person name="Nelson A.B."/>
            <person name="Fuks G."/>
            <person name="Kavchok S."/>
            <person name="Keizer G."/>
            <person name="Linton E."/>
            <person name="Llaca V."/>
            <person name="Song R."/>
            <person name="Tanyolac B."/>
            <person name="Young S."/>
            <person name="Ho-Il K."/>
            <person name="Hahn J.H."/>
            <person name="Sangsakoo G."/>
            <person name="Vanavichit A."/>
            <person name="de Mattos Luiz.A.T."/>
            <person name="Zimmer P.D."/>
            <person name="Malone G."/>
            <person name="Dellagostin O."/>
            <person name="de Oliveira A.C."/>
            <person name="Bevan M."/>
            <person name="Bancroft I."/>
            <person name="Minx P."/>
            <person name="Cordum H."/>
            <person name="Wilson R."/>
            <person name="Cheng Z."/>
            <person name="Jin W."/>
            <person name="Jiang J."/>
            <person name="Leong S.A."/>
            <person name="Iwama H."/>
            <person name="Gojobori T."/>
            <person name="Itoh T."/>
            <person name="Niimura Y."/>
            <person name="Fujii Y."/>
            <person name="Habara T."/>
            <person name="Sakai H."/>
            <person name="Sato Y."/>
            <person name="Wilson G."/>
            <person name="Kumar K."/>
            <person name="McCouch S."/>
            <person name="Juretic N."/>
            <person name="Hoen D."/>
            <person name="Wright S."/>
            <person name="Bruskiewich R."/>
            <person name="Bureau T."/>
            <person name="Miyao A."/>
            <person name="Hirochika H."/>
            <person name="Nishikawa T."/>
            <person name="Kadowaki K."/>
            <person name="Sugiura M."/>
            <person name="Burr B."/>
            <person name="Sasaki T."/>
        </authorList>
    </citation>
    <scope>NUCLEOTIDE SEQUENCE [LARGE SCALE GENOMIC DNA]</scope>
    <source>
        <strain evidence="7">cv. Nipponbare</strain>
    </source>
</reference>
<feature type="region of interest" description="Disordered" evidence="4">
    <location>
        <begin position="1"/>
        <end position="41"/>
    </location>
</feature>
<dbReference type="EMBL" id="AP008211">
    <property type="protein sequence ID" value="BAH93008.1"/>
    <property type="molecule type" value="Genomic_DNA"/>
</dbReference>
<dbReference type="KEGG" id="dosa:Os05g0219800"/>
<dbReference type="GO" id="GO:0016787">
    <property type="term" value="F:hydrolase activity"/>
    <property type="evidence" value="ECO:0007669"/>
    <property type="project" value="UniProtKB-KW"/>
</dbReference>
<feature type="compositionally biased region" description="Low complexity" evidence="4">
    <location>
        <begin position="168"/>
        <end position="181"/>
    </location>
</feature>
<dbReference type="Gene3D" id="3.40.50.300">
    <property type="entry name" value="P-loop containing nucleotide triphosphate hydrolases"/>
    <property type="match status" value="1"/>
</dbReference>
<dbReference type="PANTHER" id="PTHR11472:SF41">
    <property type="entry name" value="ATP-DEPENDENT DNA HELICASE DDX11-RELATED"/>
    <property type="match status" value="1"/>
</dbReference>
<accession>C7J2F5</accession>
<dbReference type="InterPro" id="IPR014013">
    <property type="entry name" value="Helic_SF1/SF2_ATP-bd_DinG/Rad3"/>
</dbReference>
<feature type="compositionally biased region" description="Basic residues" evidence="4">
    <location>
        <begin position="17"/>
        <end position="26"/>
    </location>
</feature>
<evidence type="ECO:0000259" key="5">
    <source>
        <dbReference type="PROSITE" id="PS51193"/>
    </source>
</evidence>
<evidence type="ECO:0000256" key="1">
    <source>
        <dbReference type="ARBA" id="ARBA00022741"/>
    </source>
</evidence>
<evidence type="ECO:0000256" key="4">
    <source>
        <dbReference type="SAM" id="MobiDB-lite"/>
    </source>
</evidence>
<evidence type="ECO:0000256" key="3">
    <source>
        <dbReference type="ARBA" id="ARBA00022840"/>
    </source>
</evidence>
<evidence type="ECO:0000313" key="7">
    <source>
        <dbReference type="Proteomes" id="UP000000763"/>
    </source>
</evidence>
<protein>
    <submittedName>
        <fullName evidence="6">Os05g0219800 protein</fullName>
    </submittedName>
</protein>
<keyword evidence="2" id="KW-0378">Hydrolase</keyword>
<dbReference type="Proteomes" id="UP000000763">
    <property type="component" value="Chromosome 5"/>
</dbReference>
<dbReference type="FunFam" id="3.40.50.300:FF:001791">
    <property type="entry name" value="RAD3-like DNA-binding helicase protein"/>
    <property type="match status" value="1"/>
</dbReference>
<dbReference type="PROSITE" id="PS51193">
    <property type="entry name" value="HELICASE_ATP_BIND_2"/>
    <property type="match status" value="1"/>
</dbReference>
<feature type="compositionally biased region" description="Basic residues" evidence="4">
    <location>
        <begin position="145"/>
        <end position="167"/>
    </location>
</feature>
<dbReference type="InterPro" id="IPR027417">
    <property type="entry name" value="P-loop_NTPase"/>
</dbReference>
<feature type="non-terminal residue" evidence="6">
    <location>
        <position position="1"/>
    </location>
</feature>
<dbReference type="SUPFAM" id="SSF52540">
    <property type="entry name" value="P-loop containing nucleoside triphosphate hydrolases"/>
    <property type="match status" value="1"/>
</dbReference>
<organism evidence="6 7">
    <name type="scientific">Oryza sativa subsp. japonica</name>
    <name type="common">Rice</name>
    <dbReference type="NCBI Taxonomy" id="39947"/>
    <lineage>
        <taxon>Eukaryota</taxon>
        <taxon>Viridiplantae</taxon>
        <taxon>Streptophyta</taxon>
        <taxon>Embryophyta</taxon>
        <taxon>Tracheophyta</taxon>
        <taxon>Spermatophyta</taxon>
        <taxon>Magnoliopsida</taxon>
        <taxon>Liliopsida</taxon>
        <taxon>Poales</taxon>
        <taxon>Poaceae</taxon>
        <taxon>BOP clade</taxon>
        <taxon>Oryzoideae</taxon>
        <taxon>Oryzeae</taxon>
        <taxon>Oryzinae</taxon>
        <taxon>Oryza</taxon>
        <taxon>Oryza sativa</taxon>
    </lineage>
</organism>
<name>C7J2F5_ORYSJ</name>
<keyword evidence="1" id="KW-0547">Nucleotide-binding</keyword>
<dbReference type="InterPro" id="IPR045028">
    <property type="entry name" value="DinG/Rad3-like"/>
</dbReference>
<feature type="domain" description="Helicase ATP-binding" evidence="5">
    <location>
        <begin position="34"/>
        <end position="181"/>
    </location>
</feature>
<dbReference type="PANTHER" id="PTHR11472">
    <property type="entry name" value="DNA REPAIR DEAD HELICASE RAD3/XP-D SUBFAMILY MEMBER"/>
    <property type="match status" value="1"/>
</dbReference>
<proteinExistence type="predicted"/>
<evidence type="ECO:0000256" key="2">
    <source>
        <dbReference type="ARBA" id="ARBA00022801"/>
    </source>
</evidence>
<dbReference type="GO" id="GO:0005524">
    <property type="term" value="F:ATP binding"/>
    <property type="evidence" value="ECO:0007669"/>
    <property type="project" value="UniProtKB-KW"/>
</dbReference>
<sequence length="181" mass="19789">GTRPRRRDADGRERGKNPKPHHHQRARAPPPPPRRDFPAFPFAPYPIQSEFMSFLYGALSSGPGALALLESPTGTGKTLSIICSALQWLVDHRDAAARGSTTAAAAGGGGEGDGDEPDWMRDFTPLPPEKPTAKKGRPPAAAARSKARGGRRRVRRNRRGLRRRRTRSSWLRSTRATARSA</sequence>
<dbReference type="AlphaFoldDB" id="C7J2F5"/>
<feature type="compositionally biased region" description="Basic and acidic residues" evidence="4">
    <location>
        <begin position="7"/>
        <end position="16"/>
    </location>
</feature>
<keyword evidence="3" id="KW-0067">ATP-binding</keyword>
<reference evidence="7" key="2">
    <citation type="journal article" date="2008" name="Nucleic Acids Res.">
        <title>The rice annotation project database (RAP-DB): 2008 update.</title>
        <authorList>
            <consortium name="The rice annotation project (RAP)"/>
        </authorList>
    </citation>
    <scope>GENOME REANNOTATION</scope>
    <source>
        <strain evidence="7">cv. Nipponbare</strain>
    </source>
</reference>